<dbReference type="Proteomes" id="UP000539313">
    <property type="component" value="Unassembled WGS sequence"/>
</dbReference>
<comment type="caution">
    <text evidence="1">The sequence shown here is derived from an EMBL/GenBank/DDBJ whole genome shotgun (WGS) entry which is preliminary data.</text>
</comment>
<evidence type="ECO:0000313" key="1">
    <source>
        <dbReference type="EMBL" id="MBA9004746.1"/>
    </source>
</evidence>
<proteinExistence type="predicted"/>
<dbReference type="InterPro" id="IPR019933">
    <property type="entry name" value="DivIVA_domain"/>
</dbReference>
<gene>
    <name evidence="1" type="ORF">HNR21_003628</name>
</gene>
<name>A0A7W3MZG7_9ACTN</name>
<organism evidence="1 2">
    <name type="scientific">Thermomonospora cellulosilytica</name>
    <dbReference type="NCBI Taxonomy" id="1411118"/>
    <lineage>
        <taxon>Bacteria</taxon>
        <taxon>Bacillati</taxon>
        <taxon>Actinomycetota</taxon>
        <taxon>Actinomycetes</taxon>
        <taxon>Streptosporangiales</taxon>
        <taxon>Thermomonosporaceae</taxon>
        <taxon>Thermomonospora</taxon>
    </lineage>
</organism>
<accession>A0A7W3MZG7</accession>
<evidence type="ECO:0000313" key="2">
    <source>
        <dbReference type="Proteomes" id="UP000539313"/>
    </source>
</evidence>
<dbReference type="EMBL" id="JACJII010000001">
    <property type="protein sequence ID" value="MBA9004746.1"/>
    <property type="molecule type" value="Genomic_DNA"/>
</dbReference>
<protein>
    <submittedName>
        <fullName evidence="1">DivIVA domain-containing protein</fullName>
    </submittedName>
</protein>
<sequence>MPEFPVVLRGYDRRQVDELIARLEGTLGRAPLRGARVGVAELQNTVFDVVLRGYDRRQVDMVLSRYQQELSALEGGAPAGTAPPPDGLASSGREFTVVLRGYDRHQVDEMVARIEATLAGASLNGAPISAGHLGWTSFDVVLRGYDRFEVEGAMRRYRRELARLEGIELDDDEPDGGLDFVLGGKGRAPAPLLAQAAREHGLTVRWRGYDRHQVEEFLVRLWARTGHPALRGHDVQLPPVADHEFPPYFDVVLRGYDRRQVDEAIAGYRQRLGR</sequence>
<dbReference type="AlphaFoldDB" id="A0A7W3MZG7"/>
<dbReference type="RefSeq" id="WP_182706105.1">
    <property type="nucleotide sequence ID" value="NZ_JACJII010000001.1"/>
</dbReference>
<keyword evidence="2" id="KW-1185">Reference proteome</keyword>
<reference evidence="1 2" key="1">
    <citation type="submission" date="2020-08" db="EMBL/GenBank/DDBJ databases">
        <title>Sequencing the genomes of 1000 actinobacteria strains.</title>
        <authorList>
            <person name="Klenk H.-P."/>
        </authorList>
    </citation>
    <scope>NUCLEOTIDE SEQUENCE [LARGE SCALE GENOMIC DNA]</scope>
    <source>
        <strain evidence="1 2">DSM 45823</strain>
    </source>
</reference>
<dbReference type="NCBIfam" id="TIGR03544">
    <property type="entry name" value="DivI1A_domain"/>
    <property type="match status" value="2"/>
</dbReference>